<dbReference type="EMBL" id="FNKE01000001">
    <property type="protein sequence ID" value="SDQ08981.1"/>
    <property type="molecule type" value="Genomic_DNA"/>
</dbReference>
<reference evidence="1 2" key="1">
    <citation type="submission" date="2016-10" db="EMBL/GenBank/DDBJ databases">
        <authorList>
            <person name="de Groot N.N."/>
        </authorList>
    </citation>
    <scope>NUCLEOTIDE SEQUENCE [LARGE SCALE GENOMIC DNA]</scope>
    <source>
        <strain evidence="1 2">Sb05</strain>
    </source>
</reference>
<sequence>MINFPRYKITCEKFEVITEDPEMMREYITQFLEKTDEVVVKRLK</sequence>
<name>A0A1H0Y1Q0_STREI</name>
<organism evidence="1 2">
    <name type="scientific">Streptococcus equinus</name>
    <name type="common">Streptococcus bovis</name>
    <dbReference type="NCBI Taxonomy" id="1335"/>
    <lineage>
        <taxon>Bacteria</taxon>
        <taxon>Bacillati</taxon>
        <taxon>Bacillota</taxon>
        <taxon>Bacilli</taxon>
        <taxon>Lactobacillales</taxon>
        <taxon>Streptococcaceae</taxon>
        <taxon>Streptococcus</taxon>
    </lineage>
</organism>
<evidence type="ECO:0000313" key="1">
    <source>
        <dbReference type="EMBL" id="SDQ08981.1"/>
    </source>
</evidence>
<gene>
    <name evidence="1" type="ORF">SAMN05216392_0359</name>
</gene>
<protein>
    <submittedName>
        <fullName evidence="1">Uncharacterized protein</fullName>
    </submittedName>
</protein>
<dbReference type="AlphaFoldDB" id="A0A1H0Y1Q0"/>
<proteinExistence type="predicted"/>
<accession>A0A1H0Y1Q0</accession>
<evidence type="ECO:0000313" key="2">
    <source>
        <dbReference type="Proteomes" id="UP000182870"/>
    </source>
</evidence>
<dbReference type="Proteomes" id="UP000182870">
    <property type="component" value="Unassembled WGS sequence"/>
</dbReference>